<dbReference type="AlphaFoldDB" id="A0A7V8RHM5"/>
<dbReference type="Proteomes" id="UP000572407">
    <property type="component" value="Unassembled WGS sequence"/>
</dbReference>
<reference evidence="1 2" key="1">
    <citation type="submission" date="2019-06" db="EMBL/GenBank/DDBJ databases">
        <title>Analysis of the biodiversity of Brassica napus bacterial endophytes for the selection of potential efficient biofertilizers for rapeseed crops.</title>
        <authorList>
            <person name="Jimenez-Gomez A."/>
            <person name="Saati-Santamaria Z."/>
            <person name="Menendez E."/>
            <person name="Rivas R."/>
            <person name="Mateos P.F."/>
            <person name="Velazquez E."/>
            <person name="Garcia-Fraile P."/>
        </authorList>
    </citation>
    <scope>NUCLEOTIDE SEQUENCE [LARGE SCALE GENOMIC DNA]</scope>
    <source>
        <strain evidence="1 2">CDVBN10</strain>
    </source>
</reference>
<name>A0A7V8RHM5_9PSED</name>
<gene>
    <name evidence="1" type="ORF">FHK92_02365</name>
</gene>
<evidence type="ECO:0000313" key="2">
    <source>
        <dbReference type="Proteomes" id="UP000572407"/>
    </source>
</evidence>
<organism evidence="1 2">
    <name type="scientific">Pseudomonas brassicacearum subsp. neoaurantiaca</name>
    <dbReference type="NCBI Taxonomy" id="494916"/>
    <lineage>
        <taxon>Bacteria</taxon>
        <taxon>Pseudomonadati</taxon>
        <taxon>Pseudomonadota</taxon>
        <taxon>Gammaproteobacteria</taxon>
        <taxon>Pseudomonadales</taxon>
        <taxon>Pseudomonadaceae</taxon>
        <taxon>Pseudomonas</taxon>
    </lineage>
</organism>
<protein>
    <submittedName>
        <fullName evidence="1">Uncharacterized protein</fullName>
    </submittedName>
</protein>
<dbReference type="EMBL" id="VDLV01000003">
    <property type="protein sequence ID" value="MBA1376676.1"/>
    <property type="molecule type" value="Genomic_DNA"/>
</dbReference>
<comment type="caution">
    <text evidence="1">The sequence shown here is derived from an EMBL/GenBank/DDBJ whole genome shotgun (WGS) entry which is preliminary data.</text>
</comment>
<dbReference type="RefSeq" id="WP_181286631.1">
    <property type="nucleotide sequence ID" value="NZ_VDLV01000003.1"/>
</dbReference>
<evidence type="ECO:0000313" key="1">
    <source>
        <dbReference type="EMBL" id="MBA1376676.1"/>
    </source>
</evidence>
<accession>A0A7V8RHM5</accession>
<proteinExistence type="predicted"/>
<sequence length="141" mass="15262">MPNKTLTAKEHFNLANQYLAVYIIINQELQNPSTTLSPAELSDLYQGSKPLIKIAQEFQKMAFRAMAVDLHSSVEDLESSVEAAAKTISNIVIVGKVIEIVADLVAIGVVVAVPDPKITSLTVIPALVKELYEDVNDLAEG</sequence>